<comment type="caution">
    <text evidence="3">The sequence shown here is derived from an EMBL/GenBank/DDBJ whole genome shotgun (WGS) entry which is preliminary data.</text>
</comment>
<dbReference type="EMBL" id="CAJOBF010000660">
    <property type="protein sequence ID" value="CAF3850640.1"/>
    <property type="molecule type" value="Genomic_DNA"/>
</dbReference>
<name>A0A819I4V4_9BILA</name>
<organism evidence="3 4">
    <name type="scientific">Rotaria magnacalcarata</name>
    <dbReference type="NCBI Taxonomy" id="392030"/>
    <lineage>
        <taxon>Eukaryota</taxon>
        <taxon>Metazoa</taxon>
        <taxon>Spiralia</taxon>
        <taxon>Gnathifera</taxon>
        <taxon>Rotifera</taxon>
        <taxon>Eurotatoria</taxon>
        <taxon>Bdelloidea</taxon>
        <taxon>Philodinida</taxon>
        <taxon>Philodinidae</taxon>
        <taxon>Rotaria</taxon>
    </lineage>
</organism>
<evidence type="ECO:0000313" key="2">
    <source>
        <dbReference type="EMBL" id="CAF3850640.1"/>
    </source>
</evidence>
<dbReference type="Proteomes" id="UP000663866">
    <property type="component" value="Unassembled WGS sequence"/>
</dbReference>
<dbReference type="Proteomes" id="UP000663842">
    <property type="component" value="Unassembled WGS sequence"/>
</dbReference>
<feature type="region of interest" description="Disordered" evidence="1">
    <location>
        <begin position="39"/>
        <end position="63"/>
    </location>
</feature>
<reference evidence="3" key="1">
    <citation type="submission" date="2021-02" db="EMBL/GenBank/DDBJ databases">
        <authorList>
            <person name="Nowell W R."/>
        </authorList>
    </citation>
    <scope>NUCLEOTIDE SEQUENCE</scope>
</reference>
<feature type="non-terminal residue" evidence="3">
    <location>
        <position position="1"/>
    </location>
</feature>
<gene>
    <name evidence="3" type="ORF">OVN521_LOCUS10032</name>
    <name evidence="2" type="ORF">UXM345_LOCUS7804</name>
</gene>
<evidence type="ECO:0000313" key="4">
    <source>
        <dbReference type="Proteomes" id="UP000663866"/>
    </source>
</evidence>
<dbReference type="EMBL" id="CAJOBG010001258">
    <property type="protein sequence ID" value="CAF3910917.1"/>
    <property type="molecule type" value="Genomic_DNA"/>
</dbReference>
<proteinExistence type="predicted"/>
<accession>A0A819I4V4</accession>
<protein>
    <submittedName>
        <fullName evidence="3">Uncharacterized protein</fullName>
    </submittedName>
</protein>
<evidence type="ECO:0000256" key="1">
    <source>
        <dbReference type="SAM" id="MobiDB-lite"/>
    </source>
</evidence>
<keyword evidence="4" id="KW-1185">Reference proteome</keyword>
<dbReference type="AlphaFoldDB" id="A0A819I4V4"/>
<evidence type="ECO:0000313" key="3">
    <source>
        <dbReference type="EMBL" id="CAF3910917.1"/>
    </source>
</evidence>
<sequence length="63" mass="7318">KIIRDNSMLKINASIDINQVQQEQELLLFYSRGQSTISNQRQPMTLNENNQSIENRNLQSPTN</sequence>